<evidence type="ECO:0000313" key="1">
    <source>
        <dbReference type="EMBL" id="MBB3099028.1"/>
    </source>
</evidence>
<comment type="caution">
    <text evidence="1">The sequence shown here is derived from an EMBL/GenBank/DDBJ whole genome shotgun (WGS) entry which is preliminary data.</text>
</comment>
<evidence type="ECO:0000313" key="2">
    <source>
        <dbReference type="Proteomes" id="UP000590749"/>
    </source>
</evidence>
<protein>
    <submittedName>
        <fullName evidence="1">Uncharacterized protein</fullName>
    </submittedName>
</protein>
<proteinExistence type="predicted"/>
<dbReference type="RefSeq" id="WP_183225111.1">
    <property type="nucleotide sequence ID" value="NZ_BMPW01000020.1"/>
</dbReference>
<dbReference type="AlphaFoldDB" id="A0A7W5AMI6"/>
<reference evidence="1 2" key="1">
    <citation type="submission" date="2020-08" db="EMBL/GenBank/DDBJ databases">
        <title>Genomic Encyclopedia of Type Strains, Phase III (KMG-III): the genomes of soil and plant-associated and newly described type strains.</title>
        <authorList>
            <person name="Whitman W."/>
        </authorList>
    </citation>
    <scope>NUCLEOTIDE SEQUENCE [LARGE SCALE GENOMIC DNA]</scope>
    <source>
        <strain evidence="1 2">CECT 3287</strain>
    </source>
</reference>
<accession>A0A7W5AMI6</accession>
<organism evidence="1 2">
    <name type="scientific">Actinoplanes campanulatus</name>
    <dbReference type="NCBI Taxonomy" id="113559"/>
    <lineage>
        <taxon>Bacteria</taxon>
        <taxon>Bacillati</taxon>
        <taxon>Actinomycetota</taxon>
        <taxon>Actinomycetes</taxon>
        <taxon>Micromonosporales</taxon>
        <taxon>Micromonosporaceae</taxon>
        <taxon>Actinoplanes</taxon>
    </lineage>
</organism>
<dbReference type="Proteomes" id="UP000590749">
    <property type="component" value="Unassembled WGS sequence"/>
</dbReference>
<gene>
    <name evidence="1" type="ORF">FHR83_006734</name>
</gene>
<name>A0A7W5AMI6_9ACTN</name>
<keyword evidence="2" id="KW-1185">Reference proteome</keyword>
<dbReference type="EMBL" id="JACHXF010000017">
    <property type="protein sequence ID" value="MBB3099028.1"/>
    <property type="molecule type" value="Genomic_DNA"/>
</dbReference>
<sequence>MTTHFACIATAPDVVADNVCDLSIGTATITGYRLDDAGNETAEYAMSDNIIFTADLTVLVNDEDKLAKAANEADEMLTKNAWTRTAAWDIVDNAMYAEVEPA</sequence>